<keyword evidence="3" id="KW-0732">Signal</keyword>
<name>A0A1I1IYJ3_9CLOT</name>
<reference evidence="4 5" key="1">
    <citation type="submission" date="2016-10" db="EMBL/GenBank/DDBJ databases">
        <authorList>
            <person name="de Groot N.N."/>
        </authorList>
    </citation>
    <scope>NUCLEOTIDE SEQUENCE [LARGE SCALE GENOMIC DNA]</scope>
    <source>
        <strain evidence="4 5">DSM 12992</strain>
    </source>
</reference>
<organism evidence="4 5">
    <name type="scientific">Clostridium uliginosum</name>
    <dbReference type="NCBI Taxonomy" id="119641"/>
    <lineage>
        <taxon>Bacteria</taxon>
        <taxon>Bacillati</taxon>
        <taxon>Bacillota</taxon>
        <taxon>Clostridia</taxon>
        <taxon>Eubacteriales</taxon>
        <taxon>Clostridiaceae</taxon>
        <taxon>Clostridium</taxon>
    </lineage>
</organism>
<evidence type="ECO:0000256" key="2">
    <source>
        <dbReference type="SAM" id="MobiDB-lite"/>
    </source>
</evidence>
<dbReference type="AlphaFoldDB" id="A0A1I1IYJ3"/>
<dbReference type="OrthoDB" id="1756421at2"/>
<evidence type="ECO:0000313" key="4">
    <source>
        <dbReference type="EMBL" id="SFC41316.1"/>
    </source>
</evidence>
<dbReference type="GO" id="GO:0015562">
    <property type="term" value="F:efflux transmembrane transporter activity"/>
    <property type="evidence" value="ECO:0007669"/>
    <property type="project" value="InterPro"/>
</dbReference>
<dbReference type="Proteomes" id="UP000199263">
    <property type="component" value="Unassembled WGS sequence"/>
</dbReference>
<dbReference type="Gene3D" id="1.20.1600.10">
    <property type="entry name" value="Outer membrane efflux proteins (OEP)"/>
    <property type="match status" value="2"/>
</dbReference>
<evidence type="ECO:0000313" key="5">
    <source>
        <dbReference type="Proteomes" id="UP000199263"/>
    </source>
</evidence>
<dbReference type="RefSeq" id="WP_090088785.1">
    <property type="nucleotide sequence ID" value="NZ_FOMG01000003.1"/>
</dbReference>
<feature type="region of interest" description="Disordered" evidence="2">
    <location>
        <begin position="90"/>
        <end position="112"/>
    </location>
</feature>
<keyword evidence="1" id="KW-0175">Coiled coil</keyword>
<accession>A0A1I1IYJ3</accession>
<sequence length="435" mass="50053">MRKNINKLVAFAIGVSVMSGSIMPVFADENGQSTSTKVSIQTVIDAKSNSAENGVFTLNDAIKEAINNSAVLSLYDKKISYQSKFDDLNEELDDQPSATNPKGKSDNEKDLNQDTRDINLKQLKQQRNFEEDKLIQKTTKAYNDIVINQKKIAKAQKELEIKTRDLNNTKLKNQLEMVTTIDLQTTQLNIENLQNQKKSQENALKDAQDSFKVLTGKDVTKYALEQDIKYDTFKIDGSVDEYLDNVIENYLKYNEQLIKLNKDYYNDKDNKVDNPKEDNVPIPQKPDFNSYNGDYNKMLDDYSEYTQKLNIYNSQKQIYAGQLSARLSYLKAKLGTYEGETNLNETKKKFKESLKTLYTNLLTTEDNINWLTKNIELTNKQLSNAKLKYDLGMLTKSDYDTQVLNSENLDIQLRSTIESYNTLKEQIQKPWITFS</sequence>
<protein>
    <submittedName>
        <fullName evidence="4">Outer membrane efflux protein</fullName>
    </submittedName>
</protein>
<feature type="signal peptide" evidence="3">
    <location>
        <begin position="1"/>
        <end position="27"/>
    </location>
</feature>
<feature type="chain" id="PRO_5011509520" evidence="3">
    <location>
        <begin position="28"/>
        <end position="435"/>
    </location>
</feature>
<gene>
    <name evidence="4" type="ORF">SAMN05421842_103120</name>
</gene>
<evidence type="ECO:0000256" key="3">
    <source>
        <dbReference type="SAM" id="SignalP"/>
    </source>
</evidence>
<evidence type="ECO:0000256" key="1">
    <source>
        <dbReference type="SAM" id="Coils"/>
    </source>
</evidence>
<feature type="compositionally biased region" description="Basic and acidic residues" evidence="2">
    <location>
        <begin position="103"/>
        <end position="112"/>
    </location>
</feature>
<dbReference type="SUPFAM" id="SSF56954">
    <property type="entry name" value="Outer membrane efflux proteins (OEP)"/>
    <property type="match status" value="2"/>
</dbReference>
<feature type="coiled-coil region" evidence="1">
    <location>
        <begin position="120"/>
        <end position="210"/>
    </location>
</feature>
<proteinExistence type="predicted"/>
<dbReference type="STRING" id="119641.SAMN05421842_103120"/>
<keyword evidence="5" id="KW-1185">Reference proteome</keyword>
<dbReference type="EMBL" id="FOMG01000003">
    <property type="protein sequence ID" value="SFC41316.1"/>
    <property type="molecule type" value="Genomic_DNA"/>
</dbReference>